<comment type="caution">
    <text evidence="3">The sequence shown here is derived from an EMBL/GenBank/DDBJ whole genome shotgun (WGS) entry which is preliminary data.</text>
</comment>
<evidence type="ECO:0000256" key="1">
    <source>
        <dbReference type="SAM" id="MobiDB-lite"/>
    </source>
</evidence>
<dbReference type="SUPFAM" id="SSF50952">
    <property type="entry name" value="Soluble quinoprotein glucose dehydrogenase"/>
    <property type="match status" value="1"/>
</dbReference>
<accession>A0ABR8S0E1</accession>
<keyword evidence="2" id="KW-0812">Transmembrane</keyword>
<reference evidence="3 4" key="1">
    <citation type="submission" date="2020-08" db="EMBL/GenBank/DDBJ databases">
        <title>A Genomic Blueprint of the Chicken Gut Microbiome.</title>
        <authorList>
            <person name="Gilroy R."/>
            <person name="Ravi A."/>
            <person name="Getino M."/>
            <person name="Pursley I."/>
            <person name="Horton D.L."/>
            <person name="Alikhan N.-F."/>
            <person name="Baker D."/>
            <person name="Gharbi K."/>
            <person name="Hall N."/>
            <person name="Watson M."/>
            <person name="Adriaenssens E.M."/>
            <person name="Foster-Nyarko E."/>
            <person name="Jarju S."/>
            <person name="Secka A."/>
            <person name="Antonio M."/>
            <person name="Oren A."/>
            <person name="Chaudhuri R."/>
            <person name="La Ragione R.M."/>
            <person name="Hildebrand F."/>
            <person name="Pallen M.J."/>
        </authorList>
    </citation>
    <scope>NUCLEOTIDE SEQUENCE [LARGE SCALE GENOMIC DNA]</scope>
    <source>
        <strain evidence="3 4">Sa4CUA7</strain>
    </source>
</reference>
<keyword evidence="2" id="KW-1133">Transmembrane helix</keyword>
<dbReference type="InterPro" id="IPR011041">
    <property type="entry name" value="Quinoprot_gluc/sorb_DH_b-prop"/>
</dbReference>
<evidence type="ECO:0000313" key="3">
    <source>
        <dbReference type="EMBL" id="MBD7956940.1"/>
    </source>
</evidence>
<organism evidence="3 4">
    <name type="scientific">Microbacterium pullorum</name>
    <dbReference type="NCBI Taxonomy" id="2762236"/>
    <lineage>
        <taxon>Bacteria</taxon>
        <taxon>Bacillati</taxon>
        <taxon>Actinomycetota</taxon>
        <taxon>Actinomycetes</taxon>
        <taxon>Micrococcales</taxon>
        <taxon>Microbacteriaceae</taxon>
        <taxon>Microbacterium</taxon>
    </lineage>
</organism>
<evidence type="ECO:0000313" key="4">
    <source>
        <dbReference type="Proteomes" id="UP000648352"/>
    </source>
</evidence>
<dbReference type="Proteomes" id="UP000648352">
    <property type="component" value="Unassembled WGS sequence"/>
</dbReference>
<keyword evidence="4" id="KW-1185">Reference proteome</keyword>
<dbReference type="EMBL" id="JACSQP010000002">
    <property type="protein sequence ID" value="MBD7956940.1"/>
    <property type="molecule type" value="Genomic_DNA"/>
</dbReference>
<feature type="region of interest" description="Disordered" evidence="1">
    <location>
        <begin position="1954"/>
        <end position="1983"/>
    </location>
</feature>
<keyword evidence="2" id="KW-0472">Membrane</keyword>
<sequence length="1983" mass="203026">MSTPAAGRARRGNWIGAAAVSAVVAVVATLAVVWPGYDAQQTPLDDATVWAMQNGAGNGYARVNLELGELDTVKQVENGSALAQTDRRLFVFSDGGTQFADVDMATPPDLTTDDDDAFAATPPGTAEVAAAGDFLAYRTEAGAVYGATLSSAGRTTSIDPYAEVSVEEGQERPRFVATAVAVDADGILYAYSAEEGRVLRADAATGRILGDDTTARSPADAQLTAVGGAWALLDESTGDLQVRDRAEEVATGAGAGAVLQQASTDGTGVYVADAQGLVQVSLDSLTAARVHSDTALGTAVAPATLDGTVFAAWLPEGDAGGTLWSSDSGEAVDLDYAGTDIGEGLDPVFVGNGSRLALNERRSGWVWTVPDGQLVPSSQAWDLEEPTEVEQQNDVEAERVLDPKPPVAVDDAFGVRAGSVAVLPVLLNDHDPNEDVLSIDPASVEGLDPAFGTVSLAGAQQQLVLQVADDASGSATLRYRATDGTTTGGLLSDAATVTVTAVPDTQNSAPVWCGVDGCLATWPSPTVAPGGTVSVDVLDGWVDPEGDPIYLAGAVNDPATGGAVTAAPNGTVTYQHPDPNAAEAVTVTLGVTVSDARGATAERPLSIGVTPTPELVAESFAVVGVVGEPVAVDIAPYVSGSTGTLTLTKAVALDDARSTVTANATGLNMVFGATEPGSYLVQYTVRDDRGEVSGVVRVTMTGPDAATISTPPLTAFVRPNEDATVDVFPAVANPAGLVLLVSDIRPQSDALSSLSVDLVGQSMLRVSGTTDDGQPGRLGVVRYTVSDGTGSARTTAQGELTVILLPSPSADPPIAVDDAVTVRAGAQIDIPVLANDSAPAGALIAVDPSRVVNESDAGLAFASSRVLRYLAPREPGVYSLGYTVFRLGFPDVVDSARVVVTVIGDDTNQAPVPRTLEGRVLSGATVRIPFSSFEVDPDGDAVTLDRITTQPEQGSATIAAEGDAIVYTSPEAFSGQVRFGYQVRDAQGATGAAEVRVGVLDTQSDPSPVTYSDYIQIQAGETAAAVVRPGDNDVDPGGGELELMAVEPNAPRDSDEFTALQSRLGPIDDGQVTLRAGNELGTFSYSYTVRNDAGDTAMGLIVVKVVRAPVPDFPIVRDTSLTIESREAFPRGVDVLSGKVSWNAGDVSDLTLSLWGSHPGIEVDGWRISGAVPEETLLIPFEVSGTAFDGTEVSSYGFLRVPGDRDVQLSLRSSMSSLDVREKEHVDLDLAQAVAVPAGQQLVVGSGVRAGGARAEASCTLTSGTTVRYSAGTGAPWTDTCIVPVKLEIQDEYTFLTVRIDVEAEIPQPVLRSASIGVSPGTTVEYDLRDMVGWTGKEDWDAVQYAAAYRGDQFVVTQNGSRVTVAANDTARPGREESVAVTLPSHRDTPAASLILTVGPAPSTLPKGGSAVQRCSQTGGATSCTITVIGAAGEVNPLPRTPLTLVSATGPGNCAGVSFTRAGDTAVRASWAADAAGAADCTGSFVVQDAQGRQSAGDRNGQVILDLQGLPATPSRLNWTGFTATGVTLRVVSDAASYPAVEGYRITTGGRVVATCSASGECPAIEAPTGEQIAYEARAFNAVGESRGAVGTTAWAYRSPAAPTGATFTPTPNGNDGGIATITVTGIDTSAGSVRLTGGTGGEVTAPVRGDTAIFRDYVIGSNEPKTLTATPLTRFELPPIPGGSQTGGSYSFQAYGIGAPGMDLTVTPSTGGERTVTATARLTANGVGSDILVGFTTGGRCTPTQGVGAGGGTATQVFERQDLWREVTVTACAVTVRDGVRFGFTEATGTATPTSGIDAPTGRAQYTIDPEPTRSGSIYTWNRFTAVPDLDVDRAFTLVYRAGTAETQDFINLFALGTNPGGIQAFACIGVFGCSSPGVDITPTGAAYTAQASFPTTCLSGEGAPSASVTAQSADHDVAVSTATDAAGVDTHTYSLTWRGALTGLDDVTVTLPCAPPPPPAPAPVPTPPAPVPTPPPADPAP</sequence>
<dbReference type="Gene3D" id="2.60.40.3440">
    <property type="match status" value="1"/>
</dbReference>
<feature type="compositionally biased region" description="Pro residues" evidence="1">
    <location>
        <begin position="1955"/>
        <end position="1983"/>
    </location>
</feature>
<feature type="transmembrane region" description="Helical" evidence="2">
    <location>
        <begin position="12"/>
        <end position="34"/>
    </location>
</feature>
<dbReference type="Pfam" id="PF17963">
    <property type="entry name" value="Big_9"/>
    <property type="match status" value="3"/>
</dbReference>
<dbReference type="RefSeq" id="WP_191717935.1">
    <property type="nucleotide sequence ID" value="NZ_JACSQP010000002.1"/>
</dbReference>
<name>A0ABR8S0E1_9MICO</name>
<evidence type="ECO:0000256" key="2">
    <source>
        <dbReference type="SAM" id="Phobius"/>
    </source>
</evidence>
<protein>
    <submittedName>
        <fullName evidence="3">Ig-like domain-containing protein</fullName>
    </submittedName>
</protein>
<proteinExistence type="predicted"/>
<gene>
    <name evidence="3" type="ORF">H9651_04775</name>
</gene>